<feature type="active site" description="Phosphocysteine intermediate; for EIIB activity" evidence="11">
    <location>
        <position position="29"/>
    </location>
</feature>
<dbReference type="GO" id="GO:0005886">
    <property type="term" value="C:plasma membrane"/>
    <property type="evidence" value="ECO:0007669"/>
    <property type="project" value="UniProtKB-SubCell"/>
</dbReference>
<evidence type="ECO:0000256" key="11">
    <source>
        <dbReference type="PROSITE-ProRule" id="PRU00421"/>
    </source>
</evidence>
<dbReference type="PANTHER" id="PTHR30175:SF1">
    <property type="entry name" value="PTS SYSTEM ARBUTIN-, CELLOBIOSE-, AND SALICIN-SPECIFIC EIIBC COMPONENT-RELATED"/>
    <property type="match status" value="1"/>
</dbReference>
<evidence type="ECO:0000256" key="1">
    <source>
        <dbReference type="ARBA" id="ARBA00004651"/>
    </source>
</evidence>
<dbReference type="CDD" id="cd00212">
    <property type="entry name" value="PTS_IIB_glc"/>
    <property type="match status" value="1"/>
</dbReference>
<name>A0AB35IM06_9FIRM</name>
<evidence type="ECO:0000256" key="6">
    <source>
        <dbReference type="ARBA" id="ARBA00022683"/>
    </source>
</evidence>
<dbReference type="EMBL" id="JAQLKE010000041">
    <property type="protein sequence ID" value="MDB7085499.1"/>
    <property type="molecule type" value="Genomic_DNA"/>
</dbReference>
<dbReference type="Pfam" id="PF00367">
    <property type="entry name" value="PTS_EIIB"/>
    <property type="match status" value="1"/>
</dbReference>
<feature type="transmembrane region" description="Helical" evidence="12">
    <location>
        <begin position="212"/>
        <end position="236"/>
    </location>
</feature>
<feature type="domain" description="PTS EIIB type-1" evidence="13">
    <location>
        <begin position="7"/>
        <end position="89"/>
    </location>
</feature>
<dbReference type="GO" id="GO:0015771">
    <property type="term" value="P:trehalose transport"/>
    <property type="evidence" value="ECO:0007669"/>
    <property type="project" value="TreeGrafter"/>
</dbReference>
<evidence type="ECO:0000313" key="16">
    <source>
        <dbReference type="Proteomes" id="UP001211987"/>
    </source>
</evidence>
<feature type="transmembrane region" description="Helical" evidence="12">
    <location>
        <begin position="335"/>
        <end position="354"/>
    </location>
</feature>
<feature type="transmembrane region" description="Helical" evidence="12">
    <location>
        <begin position="366"/>
        <end position="388"/>
    </location>
</feature>
<dbReference type="InterPro" id="IPR003352">
    <property type="entry name" value="PTS_EIIC"/>
</dbReference>
<dbReference type="GO" id="GO:0090589">
    <property type="term" value="F:protein-phosphocysteine-trehalose phosphotransferase system transporter activity"/>
    <property type="evidence" value="ECO:0007669"/>
    <property type="project" value="TreeGrafter"/>
</dbReference>
<dbReference type="PROSITE" id="PS51098">
    <property type="entry name" value="PTS_EIIB_TYPE_1"/>
    <property type="match status" value="1"/>
</dbReference>
<keyword evidence="9 12" id="KW-1133">Transmembrane helix</keyword>
<evidence type="ECO:0000256" key="4">
    <source>
        <dbReference type="ARBA" id="ARBA00022597"/>
    </source>
</evidence>
<comment type="caution">
    <text evidence="15">The sequence shown here is derived from an EMBL/GenBank/DDBJ whole genome shotgun (WGS) entry which is preliminary data.</text>
</comment>
<evidence type="ECO:0000259" key="13">
    <source>
        <dbReference type="PROSITE" id="PS51098"/>
    </source>
</evidence>
<keyword evidence="3" id="KW-1003">Cell membrane</keyword>
<proteinExistence type="predicted"/>
<evidence type="ECO:0000256" key="7">
    <source>
        <dbReference type="ARBA" id="ARBA00022692"/>
    </source>
</evidence>
<dbReference type="InterPro" id="IPR050558">
    <property type="entry name" value="PTS_Sugar-Specific_Components"/>
</dbReference>
<evidence type="ECO:0000259" key="14">
    <source>
        <dbReference type="PROSITE" id="PS51103"/>
    </source>
</evidence>
<gene>
    <name evidence="15" type="ORF">PM738_16950</name>
</gene>
<dbReference type="AlphaFoldDB" id="A0AB35IM06"/>
<evidence type="ECO:0000256" key="3">
    <source>
        <dbReference type="ARBA" id="ARBA00022475"/>
    </source>
</evidence>
<feature type="transmembrane region" description="Helical" evidence="12">
    <location>
        <begin position="257"/>
        <end position="279"/>
    </location>
</feature>
<organism evidence="15 16">
    <name type="scientific">Thomasclavelia ramosa</name>
    <dbReference type="NCBI Taxonomy" id="1547"/>
    <lineage>
        <taxon>Bacteria</taxon>
        <taxon>Bacillati</taxon>
        <taxon>Bacillota</taxon>
        <taxon>Erysipelotrichia</taxon>
        <taxon>Erysipelotrichales</taxon>
        <taxon>Coprobacillaceae</taxon>
        <taxon>Thomasclavelia</taxon>
    </lineage>
</organism>
<feature type="transmembrane region" description="Helical" evidence="12">
    <location>
        <begin position="153"/>
        <end position="171"/>
    </location>
</feature>
<dbReference type="InterPro" id="IPR001996">
    <property type="entry name" value="PTS_IIB_1"/>
</dbReference>
<evidence type="ECO:0000256" key="12">
    <source>
        <dbReference type="SAM" id="Phobius"/>
    </source>
</evidence>
<keyword evidence="10 12" id="KW-0472">Membrane</keyword>
<dbReference type="GO" id="GO:0016301">
    <property type="term" value="F:kinase activity"/>
    <property type="evidence" value="ECO:0007669"/>
    <property type="project" value="UniProtKB-KW"/>
</dbReference>
<evidence type="ECO:0000256" key="9">
    <source>
        <dbReference type="ARBA" id="ARBA00022989"/>
    </source>
</evidence>
<evidence type="ECO:0000256" key="5">
    <source>
        <dbReference type="ARBA" id="ARBA00022679"/>
    </source>
</evidence>
<dbReference type="GO" id="GO:0009401">
    <property type="term" value="P:phosphoenolpyruvate-dependent sugar phosphotransferase system"/>
    <property type="evidence" value="ECO:0007669"/>
    <property type="project" value="UniProtKB-KW"/>
</dbReference>
<dbReference type="SUPFAM" id="SSF55604">
    <property type="entry name" value="Glucose permease domain IIB"/>
    <property type="match status" value="1"/>
</dbReference>
<keyword evidence="4" id="KW-0762">Sugar transport</keyword>
<dbReference type="Proteomes" id="UP001211987">
    <property type="component" value="Unassembled WGS sequence"/>
</dbReference>
<protein>
    <submittedName>
        <fullName evidence="15">PTS transporter subunit EIIC</fullName>
    </submittedName>
</protein>
<feature type="transmembrane region" description="Helical" evidence="12">
    <location>
        <begin position="183"/>
        <end position="200"/>
    </location>
</feature>
<keyword evidence="5" id="KW-0808">Transferase</keyword>
<feature type="transmembrane region" description="Helical" evidence="12">
    <location>
        <begin position="299"/>
        <end position="323"/>
    </location>
</feature>
<accession>A0AB35IM06</accession>
<feature type="transmembrane region" description="Helical" evidence="12">
    <location>
        <begin position="395"/>
        <end position="419"/>
    </location>
</feature>
<dbReference type="PANTHER" id="PTHR30175">
    <property type="entry name" value="PHOSPHOTRANSFERASE SYSTEM TRANSPORT PROTEIN"/>
    <property type="match status" value="1"/>
</dbReference>
<feature type="transmembrane region" description="Helical" evidence="12">
    <location>
        <begin position="104"/>
        <end position="133"/>
    </location>
</feature>
<dbReference type="PROSITE" id="PS01035">
    <property type="entry name" value="PTS_EIIB_TYPE_1_CYS"/>
    <property type="match status" value="1"/>
</dbReference>
<keyword evidence="2" id="KW-0813">Transport</keyword>
<comment type="subcellular location">
    <subcellularLocation>
        <location evidence="1">Cell membrane</location>
        <topology evidence="1">Multi-pass membrane protein</topology>
    </subcellularLocation>
</comment>
<keyword evidence="7 12" id="KW-0812">Transmembrane</keyword>
<evidence type="ECO:0000256" key="10">
    <source>
        <dbReference type="ARBA" id="ARBA00023136"/>
    </source>
</evidence>
<keyword evidence="8" id="KW-0418">Kinase</keyword>
<evidence type="ECO:0000256" key="8">
    <source>
        <dbReference type="ARBA" id="ARBA00022777"/>
    </source>
</evidence>
<dbReference type="PROSITE" id="PS51103">
    <property type="entry name" value="PTS_EIIC_TYPE_1"/>
    <property type="match status" value="1"/>
</dbReference>
<dbReference type="Gene3D" id="3.30.1360.60">
    <property type="entry name" value="Glucose permease domain IIB"/>
    <property type="match status" value="1"/>
</dbReference>
<feature type="transmembrane region" description="Helical" evidence="12">
    <location>
        <begin position="439"/>
        <end position="459"/>
    </location>
</feature>
<dbReference type="InterPro" id="IPR018113">
    <property type="entry name" value="PTrfase_EIIB_Cys"/>
</dbReference>
<dbReference type="InterPro" id="IPR036878">
    <property type="entry name" value="Glu_permease_IIB"/>
</dbReference>
<keyword evidence="6" id="KW-0598">Phosphotransferase system</keyword>
<reference evidence="15" key="1">
    <citation type="submission" date="2023-01" db="EMBL/GenBank/DDBJ databases">
        <title>Human gut microbiome strain richness.</title>
        <authorList>
            <person name="Chen-Liaw A."/>
        </authorList>
    </citation>
    <scope>NUCLEOTIDE SEQUENCE</scope>
    <source>
        <strain evidence="15">1001217st2_G6_1001217B_191108</strain>
    </source>
</reference>
<evidence type="ECO:0000313" key="15">
    <source>
        <dbReference type="EMBL" id="MDB7085499.1"/>
    </source>
</evidence>
<feature type="domain" description="PTS EIIC type-1" evidence="14">
    <location>
        <begin position="108"/>
        <end position="476"/>
    </location>
</feature>
<dbReference type="GO" id="GO:0008982">
    <property type="term" value="F:protein-N(PI)-phosphohistidine-sugar phosphotransferase activity"/>
    <property type="evidence" value="ECO:0007669"/>
    <property type="project" value="InterPro"/>
</dbReference>
<sequence length="483" mass="52692">MAKLDYKKMSEDILANVGASENLANVNHCATRLRLKLKDPEKANKAALKKLDGVLGVEVAGEETQIIVGQIIEDLFYAFEEVSGVKGGVIDENLDPNLGKKTPLALFLSFLQLMAGIMSPIIPTLIIAGFFSLILTLGTQFFGLDSTTSTYTILYNISQAPFYFLPIMCAYTSAKKFNVEPPMAMLLAGILLYPGWVDLVNNANGATFTSYFGIPVYLCTYGSSTLPIVLSVWIMSKVDGVLKRIIPTTIRYFLKPVCLIFIMSIITLSVTGPLGYLITDYIAAGINFVRETVPWLTVPAIYLFSATLGVFCPGFHLALIPIATVNFATYGYDDIINMWFFSGTTVPGFTALWFSIKTKSVKGKNIGIPAAISALFGGISEPTTYGILYKVPVLYIVNTIAGTILAIYNGIVGTKAYAYGAYYLTNLPLFYSANDPTNLYKALIGIAIVAVVTFIGVMFTKWEYSEDDDAVPAPTTLKLFKKD</sequence>
<dbReference type="InterPro" id="IPR013013">
    <property type="entry name" value="PTS_EIIC_1"/>
</dbReference>
<dbReference type="Pfam" id="PF02378">
    <property type="entry name" value="PTS_EIIC"/>
    <property type="match status" value="1"/>
</dbReference>
<evidence type="ECO:0000256" key="2">
    <source>
        <dbReference type="ARBA" id="ARBA00022448"/>
    </source>
</evidence>
<dbReference type="RefSeq" id="WP_117562805.1">
    <property type="nucleotide sequence ID" value="NZ_JAQLKE010000041.1"/>
</dbReference>